<proteinExistence type="predicted"/>
<name>A0ACC5P3U7_9BACT</name>
<accession>A0ACC5P3U7</accession>
<gene>
    <name evidence="1" type="ORF">HDF13_003791</name>
</gene>
<dbReference type="Proteomes" id="UP000569005">
    <property type="component" value="Unassembled WGS sequence"/>
</dbReference>
<evidence type="ECO:0000313" key="1">
    <source>
        <dbReference type="EMBL" id="MBB5341458.1"/>
    </source>
</evidence>
<reference evidence="1" key="1">
    <citation type="submission" date="2020-08" db="EMBL/GenBank/DDBJ databases">
        <title>Genomic Encyclopedia of Type Strains, Phase IV (KMG-V): Genome sequencing to study the core and pangenomes of soil and plant-associated prokaryotes.</title>
        <authorList>
            <person name="Whitman W."/>
        </authorList>
    </citation>
    <scope>NUCLEOTIDE SEQUENCE</scope>
    <source>
        <strain evidence="1">M8UP15</strain>
    </source>
</reference>
<keyword evidence="2" id="KW-1185">Reference proteome</keyword>
<protein>
    <submittedName>
        <fullName evidence="1">Uncharacterized protein</fullName>
    </submittedName>
</protein>
<dbReference type="EMBL" id="JACHEA010000001">
    <property type="protein sequence ID" value="MBB5341458.1"/>
    <property type="molecule type" value="Genomic_DNA"/>
</dbReference>
<evidence type="ECO:0000313" key="2">
    <source>
        <dbReference type="Proteomes" id="UP000569005"/>
    </source>
</evidence>
<comment type="caution">
    <text evidence="1">The sequence shown here is derived from an EMBL/GenBank/DDBJ whole genome shotgun (WGS) entry which is preliminary data.</text>
</comment>
<organism evidence="1 2">
    <name type="scientific">Tunturiibacter gelidiferens</name>
    <dbReference type="NCBI Taxonomy" id="3069689"/>
    <lineage>
        <taxon>Bacteria</taxon>
        <taxon>Pseudomonadati</taxon>
        <taxon>Acidobacteriota</taxon>
        <taxon>Terriglobia</taxon>
        <taxon>Terriglobales</taxon>
        <taxon>Acidobacteriaceae</taxon>
        <taxon>Tunturiibacter</taxon>
    </lineage>
</organism>
<sequence length="176" mass="19711">MMETPRMRIPVFVSGPSPDNLSAEQEKCAAIIQKLVGRYKLEWRALGRSDYPNDLPLKEVLRMVRHCSGGIILGFEQFRADKGEFKPGSANAKTTDSPVRFPTPWNQLEAGILFSHQVPLIIFREIGVTGGVFDIGTSEVFIHQMPTSLTSAQALDDLDSVFQNWVGRVRSHYYGN</sequence>